<dbReference type="RefSeq" id="WP_009201666.1">
    <property type="nucleotide sequence ID" value="NZ_ACJX03000001.1"/>
</dbReference>
<evidence type="ECO:0000259" key="2">
    <source>
        <dbReference type="Pfam" id="PF12945"/>
    </source>
</evidence>
<accession>A0A0T5XB93</accession>
<name>A0A0T5XB93_9BACT</name>
<evidence type="ECO:0000313" key="4">
    <source>
        <dbReference type="Proteomes" id="UP000005273"/>
    </source>
</evidence>
<dbReference type="Proteomes" id="UP000005273">
    <property type="component" value="Unassembled WGS sequence"/>
</dbReference>
<comment type="caution">
    <text evidence="3">The sequence shown here is derived from an EMBL/GenBank/DDBJ whole genome shotgun (WGS) entry which is preliminary data.</text>
</comment>
<dbReference type="SUPFAM" id="SSF141371">
    <property type="entry name" value="PilZ domain-like"/>
    <property type="match status" value="1"/>
</dbReference>
<keyword evidence="4" id="KW-1185">Reference proteome</keyword>
<feature type="domain" description="PilZ" evidence="1">
    <location>
        <begin position="104"/>
        <end position="214"/>
    </location>
</feature>
<dbReference type="GO" id="GO:0035438">
    <property type="term" value="F:cyclic-di-GMP binding"/>
    <property type="evidence" value="ECO:0007669"/>
    <property type="project" value="InterPro"/>
</dbReference>
<dbReference type="InterPro" id="IPR009926">
    <property type="entry name" value="T3SS_YcgR_PilZN"/>
</dbReference>
<reference evidence="4" key="1">
    <citation type="submission" date="2012-09" db="EMBL/GenBank/DDBJ databases">
        <authorList>
            <person name="Weinstock G."/>
            <person name="Sodergren E."/>
            <person name="Clifton S."/>
            <person name="Fulton L."/>
            <person name="Fulton B."/>
            <person name="Courtney L."/>
            <person name="Fronick C."/>
            <person name="Harrison M."/>
            <person name="Strong C."/>
            <person name="Farmer C."/>
            <person name="Delehaunty K."/>
            <person name="Markovic C."/>
            <person name="Hall O."/>
            <person name="Minx P."/>
            <person name="Tomlinson C."/>
            <person name="Mitreva M."/>
            <person name="Nelson J."/>
            <person name="Hou S."/>
            <person name="Wollam A."/>
            <person name="Pepin K.H."/>
            <person name="Johnson M."/>
            <person name="Bhonagiri V."/>
            <person name="Nash W.E."/>
            <person name="Suruliraj S."/>
            <person name="Warren W."/>
            <person name="Chinwalla A."/>
            <person name="Mardis E.R."/>
            <person name="Wilson R.K."/>
        </authorList>
    </citation>
    <scope>NUCLEOTIDE SEQUENCE [LARGE SCALE GENOMIC DNA]</scope>
    <source>
        <strain evidence="4">OS1</strain>
    </source>
</reference>
<organism evidence="3 4">
    <name type="scientific">Acetomicrobium hydrogeniformans ATCC BAA-1850</name>
    <dbReference type="NCBI Taxonomy" id="592015"/>
    <lineage>
        <taxon>Bacteria</taxon>
        <taxon>Thermotogati</taxon>
        <taxon>Synergistota</taxon>
        <taxon>Synergistia</taxon>
        <taxon>Synergistales</taxon>
        <taxon>Acetomicrobiaceae</taxon>
        <taxon>Acetomicrobium</taxon>
    </lineage>
</organism>
<dbReference type="Gene3D" id="2.40.10.220">
    <property type="entry name" value="predicted glycosyltransferase like domains"/>
    <property type="match status" value="1"/>
</dbReference>
<dbReference type="Pfam" id="PF07238">
    <property type="entry name" value="PilZ"/>
    <property type="match status" value="1"/>
</dbReference>
<dbReference type="AlphaFoldDB" id="A0A0T5XB93"/>
<dbReference type="OrthoDB" id="3493at2"/>
<dbReference type="Pfam" id="PF12945">
    <property type="entry name" value="PilZNR"/>
    <property type="match status" value="1"/>
</dbReference>
<evidence type="ECO:0000259" key="1">
    <source>
        <dbReference type="Pfam" id="PF07238"/>
    </source>
</evidence>
<sequence length="227" mass="26655">MDERSWAEFFEKVINTKVVIKVKYGLYKGSYPSRIEDVRDGAVAVSHPFLKNGLVPLYKDTILDLITFEKQPPMIIQMKVLRRSISNGIPLLWLFPSGEPVKIQRRRYARVSCYMEIAFFSLSREKKAPFSASWEEARGLDISLGGIRMRSKVREESLEEGDRLYLRFNMDPNEEIYMISNVVRVIREGEFLESGLQFEGYPRFTERRLIQFIRSKELRNAKDVFHD</sequence>
<dbReference type="eggNOG" id="COG5581">
    <property type="taxonomic scope" value="Bacteria"/>
</dbReference>
<protein>
    <submittedName>
        <fullName evidence="3">Type IV pilus assembly protein PilZ</fullName>
    </submittedName>
</protein>
<dbReference type="EMBL" id="ACJX03000001">
    <property type="protein sequence ID" value="KRT35629.1"/>
    <property type="molecule type" value="Genomic_DNA"/>
</dbReference>
<gene>
    <name evidence="3" type="ORF">HMPREF1705_02867</name>
</gene>
<dbReference type="STRING" id="592015.HMPREF1705_02867"/>
<dbReference type="InterPro" id="IPR009875">
    <property type="entry name" value="PilZ_domain"/>
</dbReference>
<feature type="domain" description="Type III secretion system flagellar brake protein YcgR PilZN" evidence="2">
    <location>
        <begin position="14"/>
        <end position="94"/>
    </location>
</feature>
<evidence type="ECO:0000313" key="3">
    <source>
        <dbReference type="EMBL" id="KRT35629.1"/>
    </source>
</evidence>
<proteinExistence type="predicted"/>